<evidence type="ECO:0000313" key="2">
    <source>
        <dbReference type="Proteomes" id="UP001519887"/>
    </source>
</evidence>
<dbReference type="EMBL" id="JAHZIK010001941">
    <property type="protein sequence ID" value="MBW7459971.1"/>
    <property type="molecule type" value="Genomic_DNA"/>
</dbReference>
<name>A0ABS7CGA6_9BACL</name>
<reference evidence="1 2" key="1">
    <citation type="submission" date="2021-07" db="EMBL/GenBank/DDBJ databases">
        <title>Paenibacillus radiodurans sp. nov., isolated from the southeastern edge of Tengger Desert.</title>
        <authorList>
            <person name="Zhang G."/>
        </authorList>
    </citation>
    <scope>NUCLEOTIDE SEQUENCE [LARGE SCALE GENOMIC DNA]</scope>
    <source>
        <strain evidence="1 2">CCM 7311</strain>
    </source>
</reference>
<evidence type="ECO:0008006" key="3">
    <source>
        <dbReference type="Google" id="ProtNLM"/>
    </source>
</evidence>
<sequence length="149" mass="16743">MAECRRHSHAKLTIRFSYKEEIALAAKKGETLWVIPDGYIPPQSSGELESHESICVLNTNHMDAQLIVNVYFEDREPLEGITVLVPAKRTLHQRTALLRSGSESIPKGVPYAMEVMSDIPVYVQYSRLDATQPANALMSVMAYPVRDNQ</sequence>
<proteinExistence type="predicted"/>
<dbReference type="Gene3D" id="2.60.290.11">
    <property type="entry name" value="TM1070-like"/>
    <property type="match status" value="1"/>
</dbReference>
<accession>A0ABS7CGA6</accession>
<evidence type="ECO:0000313" key="1">
    <source>
        <dbReference type="EMBL" id="MBW7459971.1"/>
    </source>
</evidence>
<dbReference type="InterPro" id="IPR009794">
    <property type="entry name" value="ASRT"/>
</dbReference>
<comment type="caution">
    <text evidence="1">The sequence shown here is derived from an EMBL/GenBank/DDBJ whole genome shotgun (WGS) entry which is preliminary data.</text>
</comment>
<keyword evidence="2" id="KW-1185">Reference proteome</keyword>
<dbReference type="InterPro" id="IPR036698">
    <property type="entry name" value="TM1070-like_sf"/>
</dbReference>
<dbReference type="Pfam" id="PF07100">
    <property type="entry name" value="ASRT"/>
    <property type="match status" value="1"/>
</dbReference>
<organism evidence="1 2">
    <name type="scientific">Paenibacillus sepulcri</name>
    <dbReference type="NCBI Taxonomy" id="359917"/>
    <lineage>
        <taxon>Bacteria</taxon>
        <taxon>Bacillati</taxon>
        <taxon>Bacillota</taxon>
        <taxon>Bacilli</taxon>
        <taxon>Bacillales</taxon>
        <taxon>Paenibacillaceae</taxon>
        <taxon>Paenibacillus</taxon>
    </lineage>
</organism>
<dbReference type="Proteomes" id="UP001519887">
    <property type="component" value="Unassembled WGS sequence"/>
</dbReference>
<protein>
    <recommendedName>
        <fullName evidence="3">Sensory rhodopsin transducer</fullName>
    </recommendedName>
</protein>
<gene>
    <name evidence="1" type="ORF">K0U00_38515</name>
</gene>
<dbReference type="SUPFAM" id="SSF89232">
    <property type="entry name" value="Hypothetical protein TM1070"/>
    <property type="match status" value="1"/>
</dbReference>